<protein>
    <submittedName>
        <fullName evidence="6">AraC-type DNA-binding protein</fullName>
    </submittedName>
</protein>
<evidence type="ECO:0000313" key="7">
    <source>
        <dbReference type="Proteomes" id="UP000190989"/>
    </source>
</evidence>
<evidence type="ECO:0000259" key="5">
    <source>
        <dbReference type="PROSITE" id="PS01124"/>
    </source>
</evidence>
<feature type="domain" description="HTH araC/xylS-type" evidence="5">
    <location>
        <begin position="274"/>
        <end position="371"/>
    </location>
</feature>
<name>A0A1U6IC28_9SPHN</name>
<dbReference type="PANTHER" id="PTHR47894">
    <property type="entry name" value="HTH-TYPE TRANSCRIPTIONAL REGULATOR GADX"/>
    <property type="match status" value="1"/>
</dbReference>
<dbReference type="EMBL" id="FVZE01000005">
    <property type="protein sequence ID" value="SLK05549.1"/>
    <property type="molecule type" value="Genomic_DNA"/>
</dbReference>
<keyword evidence="2 6" id="KW-0238">DNA-binding</keyword>
<evidence type="ECO:0000313" key="6">
    <source>
        <dbReference type="EMBL" id="SLK05549.1"/>
    </source>
</evidence>
<dbReference type="AlphaFoldDB" id="A0A1U6IC28"/>
<dbReference type="InterPro" id="IPR020449">
    <property type="entry name" value="Tscrpt_reg_AraC-type_HTH"/>
</dbReference>
<keyword evidence="7" id="KW-1185">Reference proteome</keyword>
<keyword evidence="3" id="KW-0804">Transcription</keyword>
<dbReference type="RefSeq" id="WP_079731108.1">
    <property type="nucleotide sequence ID" value="NZ_FVZE01000005.1"/>
</dbReference>
<dbReference type="PROSITE" id="PS01124">
    <property type="entry name" value="HTH_ARAC_FAMILY_2"/>
    <property type="match status" value="1"/>
</dbReference>
<keyword evidence="1" id="KW-0805">Transcription regulation</keyword>
<dbReference type="GO" id="GO:0003700">
    <property type="term" value="F:DNA-binding transcription factor activity"/>
    <property type="evidence" value="ECO:0007669"/>
    <property type="project" value="InterPro"/>
</dbReference>
<dbReference type="GO" id="GO:0005829">
    <property type="term" value="C:cytosol"/>
    <property type="evidence" value="ECO:0007669"/>
    <property type="project" value="TreeGrafter"/>
</dbReference>
<sequence>MLEAKAQVGSGADGSSGDRVDDADARDRPFHEDAHRAIATMGPAAGTLVSTGVWLHLGHWIGWPCWLTEGTTLTGRDDLPPAISAADDLLVAANVVERMGMADPLRRVIEHARPALGPRAALLYVSAPNLGEALAGMCCASNTNHPYMHLEIVRGQRGLDVHVEPKVDMGRLADFLMPLAALTLCKVVESIASERMEAVELRTSLGATCVPPAFWSNIRCRVSAGSAVNRLHIPAELADLPNPESDPTMWLLAQENFRHQAQAHPGGSLTVRVRKRVMHLLAHEGQAPRLKQIAAEQGLSSRTIIRALSDEGTTFFDLVEQERRKLAAELIANPLLSLDTVATKLGFSDKSSFGRAFRKWFGTPPGYFRERAAMKAVRVSHSAAACSLLLPIYEPALNLF</sequence>
<feature type="region of interest" description="Disordered" evidence="4">
    <location>
        <begin position="1"/>
        <end position="25"/>
    </location>
</feature>
<dbReference type="InterPro" id="IPR009057">
    <property type="entry name" value="Homeodomain-like_sf"/>
</dbReference>
<evidence type="ECO:0000256" key="1">
    <source>
        <dbReference type="ARBA" id="ARBA00023015"/>
    </source>
</evidence>
<dbReference type="SMART" id="SM00342">
    <property type="entry name" value="HTH_ARAC"/>
    <property type="match status" value="1"/>
</dbReference>
<dbReference type="Proteomes" id="UP000190989">
    <property type="component" value="Unassembled WGS sequence"/>
</dbReference>
<evidence type="ECO:0000256" key="4">
    <source>
        <dbReference type="SAM" id="MobiDB-lite"/>
    </source>
</evidence>
<dbReference type="PRINTS" id="PR00032">
    <property type="entry name" value="HTHARAC"/>
</dbReference>
<dbReference type="STRING" id="428990.SAMN06295987_105184"/>
<evidence type="ECO:0000256" key="3">
    <source>
        <dbReference type="ARBA" id="ARBA00023163"/>
    </source>
</evidence>
<organism evidence="6 7">
    <name type="scientific">Novosphingobium mathurense</name>
    <dbReference type="NCBI Taxonomy" id="428990"/>
    <lineage>
        <taxon>Bacteria</taxon>
        <taxon>Pseudomonadati</taxon>
        <taxon>Pseudomonadota</taxon>
        <taxon>Alphaproteobacteria</taxon>
        <taxon>Sphingomonadales</taxon>
        <taxon>Sphingomonadaceae</taxon>
        <taxon>Novosphingobium</taxon>
    </lineage>
</organism>
<dbReference type="GO" id="GO:0000976">
    <property type="term" value="F:transcription cis-regulatory region binding"/>
    <property type="evidence" value="ECO:0007669"/>
    <property type="project" value="TreeGrafter"/>
</dbReference>
<dbReference type="SUPFAM" id="SSF46689">
    <property type="entry name" value="Homeodomain-like"/>
    <property type="match status" value="1"/>
</dbReference>
<dbReference type="PANTHER" id="PTHR47894:SF1">
    <property type="entry name" value="HTH-TYPE TRANSCRIPTIONAL REGULATOR VQSM"/>
    <property type="match status" value="1"/>
</dbReference>
<gene>
    <name evidence="6" type="ORF">SAMN06295987_105184</name>
</gene>
<dbReference type="InterPro" id="IPR018060">
    <property type="entry name" value="HTH_AraC"/>
</dbReference>
<dbReference type="Gene3D" id="1.10.10.60">
    <property type="entry name" value="Homeodomain-like"/>
    <property type="match status" value="1"/>
</dbReference>
<reference evidence="7" key="1">
    <citation type="submission" date="2017-02" db="EMBL/GenBank/DDBJ databases">
        <authorList>
            <person name="Varghese N."/>
            <person name="Submissions S."/>
        </authorList>
    </citation>
    <scope>NUCLEOTIDE SEQUENCE [LARGE SCALE GENOMIC DNA]</scope>
    <source>
        <strain evidence="7">SM117</strain>
    </source>
</reference>
<proteinExistence type="predicted"/>
<accession>A0A1U6IC28</accession>
<feature type="compositionally biased region" description="Basic and acidic residues" evidence="4">
    <location>
        <begin position="16"/>
        <end position="25"/>
    </location>
</feature>
<dbReference type="Pfam" id="PF12833">
    <property type="entry name" value="HTH_18"/>
    <property type="match status" value="1"/>
</dbReference>
<evidence type="ECO:0000256" key="2">
    <source>
        <dbReference type="ARBA" id="ARBA00023125"/>
    </source>
</evidence>